<dbReference type="InterPro" id="IPR049577">
    <property type="entry name" value="GMPP_N"/>
</dbReference>
<evidence type="ECO:0000313" key="4">
    <source>
        <dbReference type="Proteomes" id="UP001597187"/>
    </source>
</evidence>
<evidence type="ECO:0000259" key="2">
    <source>
        <dbReference type="Pfam" id="PF22640"/>
    </source>
</evidence>
<evidence type="ECO:0000313" key="3">
    <source>
        <dbReference type="EMBL" id="MFD1513321.1"/>
    </source>
</evidence>
<dbReference type="SUPFAM" id="SSF53448">
    <property type="entry name" value="Nucleotide-diphospho-sugar transferases"/>
    <property type="match status" value="1"/>
</dbReference>
<dbReference type="PANTHER" id="PTHR46390:SF1">
    <property type="entry name" value="MANNOSE-1-PHOSPHATE GUANYLYLTRANSFERASE"/>
    <property type="match status" value="1"/>
</dbReference>
<dbReference type="Gene3D" id="3.90.550.10">
    <property type="entry name" value="Spore Coat Polysaccharide Biosynthesis Protein SpsA, Chain A"/>
    <property type="match status" value="1"/>
</dbReference>
<dbReference type="InterPro" id="IPR029044">
    <property type="entry name" value="Nucleotide-diphossugar_trans"/>
</dbReference>
<keyword evidence="3" id="KW-0548">Nucleotidyltransferase</keyword>
<reference evidence="3 4" key="1">
    <citation type="journal article" date="2019" name="Int. J. Syst. Evol. Microbiol.">
        <title>The Global Catalogue of Microorganisms (GCM) 10K type strain sequencing project: providing services to taxonomists for standard genome sequencing and annotation.</title>
        <authorList>
            <consortium name="The Broad Institute Genomics Platform"/>
            <consortium name="The Broad Institute Genome Sequencing Center for Infectious Disease"/>
            <person name="Wu L."/>
            <person name="Ma J."/>
        </authorList>
    </citation>
    <scope>NUCLEOTIDE SEQUENCE [LARGE SCALE GENOMIC DNA]</scope>
    <source>
        <strain evidence="3 4">CGMCC 1.12563</strain>
    </source>
</reference>
<protein>
    <submittedName>
        <fullName evidence="3">Mannose-1-phosphate guanylyltransferase</fullName>
    </submittedName>
</protein>
<feature type="domain" description="Nucleotidyl transferase" evidence="1">
    <location>
        <begin position="5"/>
        <end position="270"/>
    </location>
</feature>
<dbReference type="InterPro" id="IPR005835">
    <property type="entry name" value="NTP_transferase_dom"/>
</dbReference>
<proteinExistence type="predicted"/>
<name>A0ABD6AUA4_9EURY</name>
<dbReference type="GO" id="GO:0016779">
    <property type="term" value="F:nucleotidyltransferase activity"/>
    <property type="evidence" value="ECO:0007669"/>
    <property type="project" value="UniProtKB-KW"/>
</dbReference>
<dbReference type="Pfam" id="PF22640">
    <property type="entry name" value="ManC_GMP_beta-helix"/>
    <property type="match status" value="1"/>
</dbReference>
<dbReference type="Pfam" id="PF00483">
    <property type="entry name" value="NTP_transferase"/>
    <property type="match status" value="1"/>
</dbReference>
<sequence length="337" mass="36041">MHVSAVVLAGGTGTRMYPASSEQRPKQFLSFGDGPSLLTRTVERAREVADSVYVLTRPAYAGAVPDHAPDAEVLTEPAARDTGPALVYAAHEVRSREQEAGNDDTVMLCLPSDHHVEGDFASVAERACEVAADTGALVTLGVEPDRPAVGYGYIKPGEDHGDYHTAAGFFEKPDPGVAERYRYNGFLWNAGMFAWTPDAFLDEARRGQLEQLVKGVEAGNAESAFRLAESVSVDYAVLEDARNVTVVPATFGWDDLGAWDALVRVFADAADDDGNVVLGDALTMDTENCVVAAGEGQHVSAVGVSDLTVAAYDGNVLVVPTREAQRVREVVSRLREE</sequence>
<dbReference type="RefSeq" id="WP_250873274.1">
    <property type="nucleotide sequence ID" value="NZ_JALXFV010000003.1"/>
</dbReference>
<dbReference type="SUPFAM" id="SSF159283">
    <property type="entry name" value="Guanosine diphospho-D-mannose pyrophosphorylase/mannose-6-phosphate isomerase linker domain"/>
    <property type="match status" value="1"/>
</dbReference>
<organism evidence="3 4">
    <name type="scientific">Halomarina rubra</name>
    <dbReference type="NCBI Taxonomy" id="2071873"/>
    <lineage>
        <taxon>Archaea</taxon>
        <taxon>Methanobacteriati</taxon>
        <taxon>Methanobacteriota</taxon>
        <taxon>Stenosarchaea group</taxon>
        <taxon>Halobacteria</taxon>
        <taxon>Halobacteriales</taxon>
        <taxon>Natronomonadaceae</taxon>
        <taxon>Halomarina</taxon>
    </lineage>
</organism>
<keyword evidence="3" id="KW-0808">Transferase</keyword>
<dbReference type="Proteomes" id="UP001597187">
    <property type="component" value="Unassembled WGS sequence"/>
</dbReference>
<dbReference type="EMBL" id="JBHUDC010000003">
    <property type="protein sequence ID" value="MFD1513321.1"/>
    <property type="molecule type" value="Genomic_DNA"/>
</dbReference>
<dbReference type="PANTHER" id="PTHR46390">
    <property type="entry name" value="MANNOSE-1-PHOSPHATE GUANYLYLTRANSFERASE"/>
    <property type="match status" value="1"/>
</dbReference>
<evidence type="ECO:0000259" key="1">
    <source>
        <dbReference type="Pfam" id="PF00483"/>
    </source>
</evidence>
<dbReference type="InterPro" id="IPR051161">
    <property type="entry name" value="Mannose-6P_isomerase_type2"/>
</dbReference>
<dbReference type="InterPro" id="IPR054566">
    <property type="entry name" value="ManC/GMP-like_b-helix"/>
</dbReference>
<accession>A0ABD6AUA4</accession>
<dbReference type="AlphaFoldDB" id="A0ABD6AUA4"/>
<keyword evidence="4" id="KW-1185">Reference proteome</keyword>
<dbReference type="CDD" id="cd02509">
    <property type="entry name" value="GDP-M1P_Guanylyltransferase"/>
    <property type="match status" value="1"/>
</dbReference>
<feature type="domain" description="MannoseP isomerase/GMP-like beta-helix" evidence="2">
    <location>
        <begin position="280"/>
        <end position="334"/>
    </location>
</feature>
<comment type="caution">
    <text evidence="3">The sequence shown here is derived from an EMBL/GenBank/DDBJ whole genome shotgun (WGS) entry which is preliminary data.</text>
</comment>
<gene>
    <name evidence="3" type="ORF">ACFSBT_08530</name>
</gene>